<evidence type="ECO:0000256" key="5">
    <source>
        <dbReference type="ARBA" id="ARBA00022822"/>
    </source>
</evidence>
<dbReference type="HAMAP" id="MF_00131">
    <property type="entry name" value="Trp_synth_alpha"/>
    <property type="match status" value="1"/>
</dbReference>
<comment type="function">
    <text evidence="1 9">The alpha subunit is responsible for the aldol cleavage of indoleglycerol phosphate to indole and glyceraldehyde 3-phosphate.</text>
</comment>
<feature type="active site" description="Proton acceptor" evidence="9">
    <location>
        <position position="49"/>
    </location>
</feature>
<dbReference type="PROSITE" id="PS00167">
    <property type="entry name" value="TRP_SYNTHASE_ALPHA"/>
    <property type="match status" value="1"/>
</dbReference>
<dbReference type="GO" id="GO:0005829">
    <property type="term" value="C:cytosol"/>
    <property type="evidence" value="ECO:0007669"/>
    <property type="project" value="TreeGrafter"/>
</dbReference>
<keyword evidence="6 9" id="KW-0057">Aromatic amino acid biosynthesis</keyword>
<sequence length="266" mass="28148">MSRIATIFNQCRANNRTALIPFITAGDPNLIVSLQLMHRLVEAGADIIELGVPFSDPMADGPVIQRATERALAQGVRLIDVLALVKQFRAENQHTPVVLMGYLNPIECFGYAAFADAANQHGVDGVLIVDAPPEESHELVTTLRANNIDLVYLLAPTSDIARMEQINAVASGFVYYVSIKGVTGAAHLDVNEVAAQLAVIRQQIQLPLGVGFGIKDAATAAAVGQYADAVIVGSAIVSRIETLANDHAAMVNEVGAFVGELRGALG</sequence>
<proteinExistence type="inferred from homology"/>
<organism evidence="11 12">
    <name type="scientific">Thiospirillum jenense</name>
    <dbReference type="NCBI Taxonomy" id="1653858"/>
    <lineage>
        <taxon>Bacteria</taxon>
        <taxon>Pseudomonadati</taxon>
        <taxon>Pseudomonadota</taxon>
        <taxon>Gammaproteobacteria</taxon>
        <taxon>Chromatiales</taxon>
        <taxon>Chromatiaceae</taxon>
        <taxon>Thiospirillum</taxon>
    </lineage>
</organism>
<reference evidence="11 12" key="1">
    <citation type="journal article" date="2020" name="Arch. Microbiol.">
        <title>The genome sequence of the giant phototrophic gammaproteobacterium Thiospirillum jenense gives insight into its physiological properties and phylogenetic relationships.</title>
        <authorList>
            <person name="Imhoff J.F."/>
            <person name="Meyer T.E."/>
            <person name="Kyndt J.A."/>
        </authorList>
    </citation>
    <scope>NUCLEOTIDE SEQUENCE [LARGE SCALE GENOMIC DNA]</scope>
    <source>
        <strain evidence="11 12">DSM 216</strain>
    </source>
</reference>
<comment type="pathway">
    <text evidence="2 9">Amino-acid biosynthesis; L-tryptophan biosynthesis; L-tryptophan from chorismate: step 5/5.</text>
</comment>
<dbReference type="NCBIfam" id="TIGR00262">
    <property type="entry name" value="trpA"/>
    <property type="match status" value="1"/>
</dbReference>
<dbReference type="EMBL" id="JABVCQ010000035">
    <property type="protein sequence ID" value="MBB1127102.1"/>
    <property type="molecule type" value="Genomic_DNA"/>
</dbReference>
<keyword evidence="7 9" id="KW-0456">Lyase</keyword>
<name>A0A839HPE0_9GAMM</name>
<dbReference type="RefSeq" id="WP_182584726.1">
    <property type="nucleotide sequence ID" value="NZ_JABVCQ010000035.1"/>
</dbReference>
<dbReference type="EC" id="4.2.1.20" evidence="9"/>
<evidence type="ECO:0000256" key="10">
    <source>
        <dbReference type="RuleBase" id="RU003662"/>
    </source>
</evidence>
<keyword evidence="4 9" id="KW-0028">Amino-acid biosynthesis</keyword>
<dbReference type="InterPro" id="IPR002028">
    <property type="entry name" value="Trp_synthase_suA"/>
</dbReference>
<evidence type="ECO:0000256" key="2">
    <source>
        <dbReference type="ARBA" id="ARBA00004733"/>
    </source>
</evidence>
<dbReference type="GO" id="GO:0004834">
    <property type="term" value="F:tryptophan synthase activity"/>
    <property type="evidence" value="ECO:0007669"/>
    <property type="project" value="UniProtKB-UniRule"/>
</dbReference>
<comment type="similarity">
    <text evidence="9 10">Belongs to the TrpA family.</text>
</comment>
<accession>A0A839HPE0</accession>
<dbReference type="InterPro" id="IPR018204">
    <property type="entry name" value="Trp_synthase_alpha_AS"/>
</dbReference>
<dbReference type="AlphaFoldDB" id="A0A839HPE0"/>
<comment type="catalytic activity">
    <reaction evidence="8 9">
        <text>(1S,2R)-1-C-(indol-3-yl)glycerol 3-phosphate + L-serine = D-glyceraldehyde 3-phosphate + L-tryptophan + H2O</text>
        <dbReference type="Rhea" id="RHEA:10532"/>
        <dbReference type="ChEBI" id="CHEBI:15377"/>
        <dbReference type="ChEBI" id="CHEBI:33384"/>
        <dbReference type="ChEBI" id="CHEBI:57912"/>
        <dbReference type="ChEBI" id="CHEBI:58866"/>
        <dbReference type="ChEBI" id="CHEBI:59776"/>
        <dbReference type="EC" id="4.2.1.20"/>
    </reaction>
</comment>
<dbReference type="Gene3D" id="3.20.20.70">
    <property type="entry name" value="Aldolase class I"/>
    <property type="match status" value="1"/>
</dbReference>
<dbReference type="FunFam" id="3.20.20.70:FF:000037">
    <property type="entry name" value="Tryptophan synthase alpha chain"/>
    <property type="match status" value="1"/>
</dbReference>
<dbReference type="InterPro" id="IPR011060">
    <property type="entry name" value="RibuloseP-bd_barrel"/>
</dbReference>
<dbReference type="Pfam" id="PF00290">
    <property type="entry name" value="Trp_syntA"/>
    <property type="match status" value="1"/>
</dbReference>
<dbReference type="PANTHER" id="PTHR43406">
    <property type="entry name" value="TRYPTOPHAN SYNTHASE, ALPHA CHAIN"/>
    <property type="match status" value="1"/>
</dbReference>
<gene>
    <name evidence="9" type="primary">trpA</name>
    <name evidence="11" type="ORF">HUK38_12835</name>
</gene>
<evidence type="ECO:0000256" key="1">
    <source>
        <dbReference type="ARBA" id="ARBA00003365"/>
    </source>
</evidence>
<dbReference type="SUPFAM" id="SSF51366">
    <property type="entry name" value="Ribulose-phoshate binding barrel"/>
    <property type="match status" value="1"/>
</dbReference>
<comment type="caution">
    <text evidence="11">The sequence shown here is derived from an EMBL/GenBank/DDBJ whole genome shotgun (WGS) entry which is preliminary data.</text>
</comment>
<dbReference type="CDD" id="cd04724">
    <property type="entry name" value="Tryptophan_synthase_alpha"/>
    <property type="match status" value="1"/>
</dbReference>
<comment type="subunit">
    <text evidence="3 9">Tetramer of two alpha and two beta chains.</text>
</comment>
<evidence type="ECO:0000256" key="7">
    <source>
        <dbReference type="ARBA" id="ARBA00023239"/>
    </source>
</evidence>
<keyword evidence="5 9" id="KW-0822">Tryptophan biosynthesis</keyword>
<evidence type="ECO:0000313" key="12">
    <source>
        <dbReference type="Proteomes" id="UP000548632"/>
    </source>
</evidence>
<dbReference type="UniPathway" id="UPA00035">
    <property type="reaction ID" value="UER00044"/>
</dbReference>
<evidence type="ECO:0000256" key="8">
    <source>
        <dbReference type="ARBA" id="ARBA00049047"/>
    </source>
</evidence>
<evidence type="ECO:0000256" key="9">
    <source>
        <dbReference type="HAMAP-Rule" id="MF_00131"/>
    </source>
</evidence>
<feature type="active site" description="Proton acceptor" evidence="9">
    <location>
        <position position="60"/>
    </location>
</feature>
<evidence type="ECO:0000313" key="11">
    <source>
        <dbReference type="EMBL" id="MBB1127102.1"/>
    </source>
</evidence>
<evidence type="ECO:0000256" key="3">
    <source>
        <dbReference type="ARBA" id="ARBA00011270"/>
    </source>
</evidence>
<evidence type="ECO:0000256" key="4">
    <source>
        <dbReference type="ARBA" id="ARBA00022605"/>
    </source>
</evidence>
<dbReference type="InterPro" id="IPR013785">
    <property type="entry name" value="Aldolase_TIM"/>
</dbReference>
<keyword evidence="12" id="KW-1185">Reference proteome</keyword>
<dbReference type="Proteomes" id="UP000548632">
    <property type="component" value="Unassembled WGS sequence"/>
</dbReference>
<protein>
    <recommendedName>
        <fullName evidence="9">Tryptophan synthase alpha chain</fullName>
        <ecNumber evidence="9">4.2.1.20</ecNumber>
    </recommendedName>
</protein>
<dbReference type="PANTHER" id="PTHR43406:SF1">
    <property type="entry name" value="TRYPTOPHAN SYNTHASE ALPHA CHAIN, CHLOROPLASTIC"/>
    <property type="match status" value="1"/>
</dbReference>
<evidence type="ECO:0000256" key="6">
    <source>
        <dbReference type="ARBA" id="ARBA00023141"/>
    </source>
</evidence>